<proteinExistence type="predicted"/>
<organism evidence="1 2">
    <name type="scientific">Solanum tuberosum</name>
    <name type="common">Potato</name>
    <dbReference type="NCBI Taxonomy" id="4113"/>
    <lineage>
        <taxon>Eukaryota</taxon>
        <taxon>Viridiplantae</taxon>
        <taxon>Streptophyta</taxon>
        <taxon>Embryophyta</taxon>
        <taxon>Tracheophyta</taxon>
        <taxon>Spermatophyta</taxon>
        <taxon>Magnoliopsida</taxon>
        <taxon>eudicotyledons</taxon>
        <taxon>Gunneridae</taxon>
        <taxon>Pentapetalae</taxon>
        <taxon>asterids</taxon>
        <taxon>lamiids</taxon>
        <taxon>Solanales</taxon>
        <taxon>Solanaceae</taxon>
        <taxon>Solanoideae</taxon>
        <taxon>Solaneae</taxon>
        <taxon>Solanum</taxon>
    </lineage>
</organism>
<reference evidence="2" key="1">
    <citation type="journal article" date="2011" name="Nature">
        <title>Genome sequence and analysis of the tuber crop potato.</title>
        <authorList>
            <consortium name="The Potato Genome Sequencing Consortium"/>
        </authorList>
    </citation>
    <scope>NUCLEOTIDE SEQUENCE [LARGE SCALE GENOMIC DNA]</scope>
    <source>
        <strain evidence="2">cv. DM1-3 516 R44</strain>
    </source>
</reference>
<evidence type="ECO:0000313" key="1">
    <source>
        <dbReference type="EnsemblPlants" id="PGSC0003DMT400012063"/>
    </source>
</evidence>
<evidence type="ECO:0000313" key="2">
    <source>
        <dbReference type="Proteomes" id="UP000011115"/>
    </source>
</evidence>
<protein>
    <submittedName>
        <fullName evidence="1">Uncharacterized protein</fullName>
    </submittedName>
</protein>
<sequence length="57" mass="6765">MENMFTIKIKKKHNFFQWKVSWTKVASVTLDDLNIRLVRVTNQLGQLVTSFKKLIVK</sequence>
<dbReference type="PaxDb" id="4113-PGSC0003DMT400012063"/>
<dbReference type="HOGENOM" id="CLU_3000191_0_0_1"/>
<dbReference type="Gramene" id="PGSC0003DMT400012063">
    <property type="protein sequence ID" value="PGSC0003DMT400012063"/>
    <property type="gene ID" value="PGSC0003DMG400004728"/>
</dbReference>
<accession>M1A0M7</accession>
<dbReference type="AlphaFoldDB" id="M1A0M7"/>
<dbReference type="EnsemblPlants" id="PGSC0003DMT400012063">
    <property type="protein sequence ID" value="PGSC0003DMT400012063"/>
    <property type="gene ID" value="PGSC0003DMG400004728"/>
</dbReference>
<reference evidence="1" key="2">
    <citation type="submission" date="2015-06" db="UniProtKB">
        <authorList>
            <consortium name="EnsemblPlants"/>
        </authorList>
    </citation>
    <scope>IDENTIFICATION</scope>
    <source>
        <strain evidence="1">DM1-3 516 R44</strain>
    </source>
</reference>
<keyword evidence="2" id="KW-1185">Reference proteome</keyword>
<dbReference type="Proteomes" id="UP000011115">
    <property type="component" value="Unassembled WGS sequence"/>
</dbReference>
<dbReference type="InParanoid" id="M1A0M7"/>
<name>M1A0M7_SOLTU</name>